<dbReference type="InterPro" id="IPR020806">
    <property type="entry name" value="PKS_PP-bd"/>
</dbReference>
<dbReference type="SMART" id="SM00822">
    <property type="entry name" value="PKS_KR"/>
    <property type="match status" value="1"/>
</dbReference>
<dbReference type="InterPro" id="IPR013154">
    <property type="entry name" value="ADH-like_N"/>
</dbReference>
<dbReference type="InterPro" id="IPR029063">
    <property type="entry name" value="SAM-dependent_MTases_sf"/>
</dbReference>
<dbReference type="SMART" id="SM00827">
    <property type="entry name" value="PKS_AT"/>
    <property type="match status" value="1"/>
</dbReference>
<dbReference type="Pfam" id="PF16197">
    <property type="entry name" value="KAsynt_C_assoc"/>
    <property type="match status" value="1"/>
</dbReference>
<evidence type="ECO:0000259" key="10">
    <source>
        <dbReference type="PROSITE" id="PS52004"/>
    </source>
</evidence>
<dbReference type="Gene3D" id="3.40.50.150">
    <property type="entry name" value="Vaccinia Virus protein VP39"/>
    <property type="match status" value="1"/>
</dbReference>
<dbReference type="Gene3D" id="3.40.47.10">
    <property type="match status" value="1"/>
</dbReference>
<protein>
    <submittedName>
        <fullName evidence="12">Uncharacterized protein</fullName>
    </submittedName>
</protein>
<dbReference type="SMART" id="SM00823">
    <property type="entry name" value="PKS_PP"/>
    <property type="match status" value="1"/>
</dbReference>
<dbReference type="GO" id="GO:0008168">
    <property type="term" value="F:methyltransferase activity"/>
    <property type="evidence" value="ECO:0007669"/>
    <property type="project" value="UniProtKB-KW"/>
</dbReference>
<dbReference type="InterPro" id="IPR049551">
    <property type="entry name" value="PKS_DH_C"/>
</dbReference>
<evidence type="ECO:0000313" key="13">
    <source>
        <dbReference type="Proteomes" id="UP000254866"/>
    </source>
</evidence>
<dbReference type="Gene3D" id="3.90.180.10">
    <property type="entry name" value="Medium-chain alcohol dehydrogenases, catalytic domain"/>
    <property type="match status" value="1"/>
</dbReference>
<evidence type="ECO:0000313" key="12">
    <source>
        <dbReference type="EMBL" id="RDL35320.1"/>
    </source>
</evidence>
<dbReference type="PANTHER" id="PTHR43775:SF49">
    <property type="entry name" value="SYNTHASE, PUTATIVE (JCVI)-RELATED"/>
    <property type="match status" value="1"/>
</dbReference>
<dbReference type="InterPro" id="IPR057326">
    <property type="entry name" value="KR_dom"/>
</dbReference>
<dbReference type="PROSITE" id="PS52019">
    <property type="entry name" value="PKS_MFAS_DH"/>
    <property type="match status" value="1"/>
</dbReference>
<dbReference type="InterPro" id="IPR011032">
    <property type="entry name" value="GroES-like_sf"/>
</dbReference>
<dbReference type="SMART" id="SM00825">
    <property type="entry name" value="PKS_KS"/>
    <property type="match status" value="1"/>
</dbReference>
<dbReference type="InterPro" id="IPR016035">
    <property type="entry name" value="Acyl_Trfase/lysoPLipase"/>
</dbReference>
<dbReference type="Pfam" id="PF00698">
    <property type="entry name" value="Acyl_transf_1"/>
    <property type="match status" value="1"/>
</dbReference>
<evidence type="ECO:0000256" key="6">
    <source>
        <dbReference type="ARBA" id="ARBA00023268"/>
    </source>
</evidence>
<dbReference type="GeneID" id="43600100"/>
<dbReference type="SUPFAM" id="SSF51735">
    <property type="entry name" value="NAD(P)-binding Rossmann-fold domains"/>
    <property type="match status" value="2"/>
</dbReference>
<sequence>MGDAVVDDYFVEDKLKYLDINDGSPRLAIVGMGLRLPGDIHSVESLWELLMQKKDTRCTIPANRYNVDGFYSPSPRPGCVGVQHGHFLSENDGLQQLDTSFFKMSKAEVGSLDPQQRMLLEVVWECMESSGQVGWRGDKIGCFVGVWGGDWQDIMMRDPQQRGRFRTSGSGDFAISNRVSYEYDLRGPSMTLKTGCSSSLIAFHQACEAIQSGSCTSAIVAGTNIIMAPSMTIAMSEQGVLSPDGTCKTFDAAADGYARGEAINAIYIKKLSDAIRDGDPIRAVIRATASNADGKTSSMSVPSLESHEAMIRHAYVVAGIKDHSRTAFVECHGTGTAVGDPLEVGAIANVFGGHKGVYIGSVKPNVGHSEGASGLTSIIKAVLALERKVIPPNINFCTPNPKIPFEEANLRVPIEPVSWPVGFAERVSINAFGIGGANAHVILDSASSLRAGCSDKTQEAAIFNSRARPELLLFSANNTDSLRKITADFERYGNLQGTKLRDLAYTLSVRREHLNHRSFCVTNGDKDLEPVVVPKPKITPQIVFAFTGQGSQWAGMGKELLLDFPSFAEDMRQLSRVLRNLPILPAPWNIEDVLLQTGDIFPLNNAEFSQPLCSAIQIGLVNLFKSLGISPSAVTGHSSGEIAAAYAANAITAEEAIKIAYYRGQVAKKVNRPGKMISVGLGRADIDPYISDGITIACENSPISVTLSGNPEKVDEVAKRLQTDRPELFLRQLPVTVAYHSPHMQDIGEEYETLLKGHVQSTAPRVPLFSSVTATIVREAGELGSSYWRRNLESPVLFSTAVINYMESQSNAQLFLEIGPHSALSGPLRQIFQAVNVQHQPSYVSSLIRAKDCTESLLYAVGRLHLHTIPIDFAALYKKGQVVKGLPLYRWRHDAVTSDEGRVSRDWRLRKFVHHELLGSRIIEGNDIEPTWRNIIALENLPWLRDHKIIDDIVFPCAGYLAMVAEALRQLTQSEDLTFRDIVVMTALVLHEDNDAELMTSLKPMRLTKTLDSSWFDFAVLSYSRGTWTKHCVGQVKAGGASDVLAREITTLPRRVPPPYAALKKIGLNYGPVFQGLSNISALPGTEVAVATLTAPQPSESSYCLHPSTIDHCLQLVAIAKSGGLLRNINKLYVPTGIGNLYMCARKELDHWRAEANVSKSGAGSIIGDTLLIEDGRVLLSLTGGEFSLLGGREESKYYDPASEARLVWYPDYDLCNVSSLIRPRGHNDRAYFKDTEKYAWIAIMEIQERLSSIPPGSEHLEKFRAWVDNEISGTQKTPPDYWQEILLLDKRGRRLLMDETKQRISHESFNSISQLIESVVDSCCGLFDGSVDPLDILMANNNLTNFYSLSETRFDRENYFAAMGISNTHLRILEIGAGTGGLTSQVLSSLTSPGGEQMFATYTYTDISSGFFGPARMRFSAYKNITFSVLDITKDPTQQGFRAGDYDLVIASNVLHATPSLAQTLKNVRQLMHPQGKLFLEEGLPTTNFIGLVFGILPGWWLGESDGRIGGPRLSPHGWGKELSQAGFSIIAAVTDDEAPYEVNANIVAGISAVEIQNTRVTLLHHRDGLLSSGNYLKQLLTARGYTVDLCNQEEIPPTGQPIISLIQLDEPWPYSFSEDGFSKFKSLVSHIKSEGILWVMRSAQLGCPDPRQSMTLGLARTIRSELKIPFATLELDITDNYALEQALEVFVKFNNRDETSEMDPDYEYCLFEKKVYVSRYTQVSVSDELSETWPKNQPLHLSIEQCGLLQTLGWIPYSPAILGDEDVLVEPRCVGLNFRDVLASMGLIGSAALTLGLECSGLVRQVGANVKSPQVGDRVMMMSDSCFATHVTVSAKHCVKIPDSLSWEEAATMPCVFGTVVHALIEKASLQENQTVLIHSACGGIGLAAIQVCQMLGAKIYVTVGSDEKVKYLMDAYGISRASIFNSRDKTFRRDLMRETSNRGVDVVLNSLSGELLHESWKCVAEYGIMIEIGKRDFVGGAQLSMNLFEANRTFIGVDLARFTPEMYQPLMAKVISMYQSGLIRPIAVSRIFDASKVEGAFRYMQKGSHIGKILVTMPHDLNMIPMTPTVPALKLRSDASYLLVGGLGGIGRQVSTWMVKHGARHLIFLSRSAGESAEDKAFLNELSIQGCSAQTFAGSVVDPQVVDRAIETATHPLAGIIHMPMVIRDRTFDAMTYEDWTLAVGPKVTGTWNLHNASKNCNLDFFVMFASLSGALGSPGQANYAAANTFLDAFVQYRHQQGLPASAIDLGLMGEIGFVSQSSNLVDLLHNRGWFSIDENDLLQTLHLSMTKTLPRGLCLDKSGEGFVSASQFFIGVLRSAKASFRPGSKYFWESDRRLSLLINGDAEASKASTGSDDKLVQFISSVEEGLSPLESEQSRQFLTNAIGVRIYQFMMQPVEDLNPSISLNSLGVDSLITIEIRNWWRRNLGIEISVLEILDAGTIEALGELAIQRLRAKLQAKDQKRADDYLSTKVV</sequence>
<dbReference type="Pfam" id="PF08242">
    <property type="entry name" value="Methyltransf_12"/>
    <property type="match status" value="1"/>
</dbReference>
<dbReference type="InterPro" id="IPR014030">
    <property type="entry name" value="Ketoacyl_synth_N"/>
</dbReference>
<dbReference type="CDD" id="cd05195">
    <property type="entry name" value="enoyl_red"/>
    <property type="match status" value="1"/>
</dbReference>
<dbReference type="InterPro" id="IPR014043">
    <property type="entry name" value="Acyl_transferase_dom"/>
</dbReference>
<dbReference type="InterPro" id="IPR049552">
    <property type="entry name" value="PKS_DH_N"/>
</dbReference>
<evidence type="ECO:0000259" key="9">
    <source>
        <dbReference type="PROSITE" id="PS50075"/>
    </source>
</evidence>
<accession>A0A370TIZ9</accession>
<dbReference type="SUPFAM" id="SSF53901">
    <property type="entry name" value="Thiolase-like"/>
    <property type="match status" value="1"/>
</dbReference>
<feature type="region of interest" description="C-terminal hotdog fold" evidence="8">
    <location>
        <begin position="1054"/>
        <end position="1196"/>
    </location>
</feature>
<dbReference type="SUPFAM" id="SSF47336">
    <property type="entry name" value="ACP-like"/>
    <property type="match status" value="1"/>
</dbReference>
<proteinExistence type="predicted"/>
<dbReference type="PANTHER" id="PTHR43775">
    <property type="entry name" value="FATTY ACID SYNTHASE"/>
    <property type="match status" value="1"/>
</dbReference>
<feature type="domain" description="Ketosynthase family 3 (KS3)" evidence="10">
    <location>
        <begin position="24"/>
        <end position="445"/>
    </location>
</feature>
<dbReference type="InterPro" id="IPR018201">
    <property type="entry name" value="Ketoacyl_synth_AS"/>
</dbReference>
<dbReference type="Gene3D" id="3.10.129.110">
    <property type="entry name" value="Polyketide synthase dehydratase"/>
    <property type="match status" value="1"/>
</dbReference>
<dbReference type="Gene3D" id="3.30.70.3290">
    <property type="match status" value="1"/>
</dbReference>
<evidence type="ECO:0000256" key="3">
    <source>
        <dbReference type="ARBA" id="ARBA00022603"/>
    </source>
</evidence>
<dbReference type="PROSITE" id="PS00606">
    <property type="entry name" value="KS3_1"/>
    <property type="match status" value="1"/>
</dbReference>
<dbReference type="GO" id="GO:0004312">
    <property type="term" value="F:fatty acid synthase activity"/>
    <property type="evidence" value="ECO:0007669"/>
    <property type="project" value="TreeGrafter"/>
</dbReference>
<dbReference type="Pfam" id="PF14765">
    <property type="entry name" value="PS-DH"/>
    <property type="match status" value="1"/>
</dbReference>
<dbReference type="SUPFAM" id="SSF52151">
    <property type="entry name" value="FabD/lysophospholipase-like"/>
    <property type="match status" value="1"/>
</dbReference>
<dbReference type="InterPro" id="IPR009081">
    <property type="entry name" value="PP-bd_ACP"/>
</dbReference>
<organism evidence="12 13">
    <name type="scientific">Venustampulla echinocandica</name>
    <dbReference type="NCBI Taxonomy" id="2656787"/>
    <lineage>
        <taxon>Eukaryota</taxon>
        <taxon>Fungi</taxon>
        <taxon>Dikarya</taxon>
        <taxon>Ascomycota</taxon>
        <taxon>Pezizomycotina</taxon>
        <taxon>Leotiomycetes</taxon>
        <taxon>Helotiales</taxon>
        <taxon>Pleuroascaceae</taxon>
        <taxon>Venustampulla</taxon>
    </lineage>
</organism>
<evidence type="ECO:0000256" key="4">
    <source>
        <dbReference type="ARBA" id="ARBA00022679"/>
    </source>
</evidence>
<keyword evidence="3" id="KW-0489">Methyltransferase</keyword>
<dbReference type="PROSITE" id="PS50075">
    <property type="entry name" value="CARRIER"/>
    <property type="match status" value="1"/>
</dbReference>
<keyword evidence="2" id="KW-0597">Phosphoprotein</keyword>
<feature type="region of interest" description="N-terminal hotdog fold" evidence="8">
    <location>
        <begin position="915"/>
        <end position="1043"/>
    </location>
</feature>
<dbReference type="Pfam" id="PF02801">
    <property type="entry name" value="Ketoacyl-synt_C"/>
    <property type="match status" value="1"/>
</dbReference>
<dbReference type="InterPro" id="IPR020843">
    <property type="entry name" value="ER"/>
</dbReference>
<feature type="domain" description="PKS/mFAS DH" evidence="11">
    <location>
        <begin position="915"/>
        <end position="1196"/>
    </location>
</feature>
<dbReference type="Gene3D" id="3.40.50.720">
    <property type="entry name" value="NAD(P)-binding Rossmann-like Domain"/>
    <property type="match status" value="2"/>
</dbReference>
<dbReference type="InterPro" id="IPR001227">
    <property type="entry name" value="Ac_transferase_dom_sf"/>
</dbReference>
<feature type="active site" description="Proton donor; for dehydratase activity" evidence="8">
    <location>
        <position position="1111"/>
    </location>
</feature>
<dbReference type="SUPFAM" id="SSF55048">
    <property type="entry name" value="Probable ACP-binding domain of malonyl-CoA ACP transacylase"/>
    <property type="match status" value="1"/>
</dbReference>
<dbReference type="Pfam" id="PF08240">
    <property type="entry name" value="ADH_N"/>
    <property type="match status" value="1"/>
</dbReference>
<evidence type="ECO:0000259" key="11">
    <source>
        <dbReference type="PROSITE" id="PS52019"/>
    </source>
</evidence>
<evidence type="ECO:0000256" key="5">
    <source>
        <dbReference type="ARBA" id="ARBA00022857"/>
    </source>
</evidence>
<dbReference type="InterPro" id="IPR016036">
    <property type="entry name" value="Malonyl_transacylase_ACP-bd"/>
</dbReference>
<dbReference type="Pfam" id="PF13602">
    <property type="entry name" value="ADH_zinc_N_2"/>
    <property type="match status" value="1"/>
</dbReference>
<dbReference type="GO" id="GO:0031177">
    <property type="term" value="F:phosphopantetheine binding"/>
    <property type="evidence" value="ECO:0007669"/>
    <property type="project" value="InterPro"/>
</dbReference>
<dbReference type="GO" id="GO:0032259">
    <property type="term" value="P:methylation"/>
    <property type="evidence" value="ECO:0007669"/>
    <property type="project" value="UniProtKB-KW"/>
</dbReference>
<dbReference type="SMART" id="SM00829">
    <property type="entry name" value="PKS_ER"/>
    <property type="match status" value="1"/>
</dbReference>
<dbReference type="CDD" id="cd00833">
    <property type="entry name" value="PKS"/>
    <property type="match status" value="1"/>
</dbReference>
<evidence type="ECO:0000256" key="7">
    <source>
        <dbReference type="ARBA" id="ARBA00023315"/>
    </source>
</evidence>
<dbReference type="Pfam" id="PF23297">
    <property type="entry name" value="ACP_SdgA_C"/>
    <property type="match status" value="1"/>
</dbReference>
<dbReference type="InterPro" id="IPR013217">
    <property type="entry name" value="Methyltransf_12"/>
</dbReference>
<dbReference type="Gene3D" id="1.10.1200.10">
    <property type="entry name" value="ACP-like"/>
    <property type="match status" value="1"/>
</dbReference>
<dbReference type="SUPFAM" id="SSF50129">
    <property type="entry name" value="GroES-like"/>
    <property type="match status" value="1"/>
</dbReference>
<evidence type="ECO:0000256" key="2">
    <source>
        <dbReference type="ARBA" id="ARBA00022553"/>
    </source>
</evidence>
<keyword evidence="1" id="KW-0596">Phosphopantetheine</keyword>
<keyword evidence="13" id="KW-1185">Reference proteome</keyword>
<keyword evidence="6" id="KW-0511">Multifunctional enzyme</keyword>
<comment type="caution">
    <text evidence="12">The sequence shown here is derived from an EMBL/GenBank/DDBJ whole genome shotgun (WGS) entry which is preliminary data.</text>
</comment>
<dbReference type="InterPro" id="IPR036291">
    <property type="entry name" value="NAD(P)-bd_dom_sf"/>
</dbReference>
<dbReference type="Gene3D" id="3.40.366.10">
    <property type="entry name" value="Malonyl-Coenzyme A Acyl Carrier Protein, domain 2"/>
    <property type="match status" value="1"/>
</dbReference>
<dbReference type="InterPro" id="IPR049900">
    <property type="entry name" value="PKS_mFAS_DH"/>
</dbReference>
<reference evidence="12 13" key="1">
    <citation type="journal article" date="2018" name="IMA Fungus">
        <title>IMA Genome-F 9: Draft genome sequence of Annulohypoxylon stygium, Aspergillus mulundensis, Berkeleyomyces basicola (syn. Thielaviopsis basicola), Ceratocystis smalleyi, two Cercospora beticola strains, Coleophoma cylindrospora, Fusarium fracticaudum, Phialophora cf. hyalina, and Morchella septimelata.</title>
        <authorList>
            <person name="Wingfield B.D."/>
            <person name="Bills G.F."/>
            <person name="Dong Y."/>
            <person name="Huang W."/>
            <person name="Nel W.J."/>
            <person name="Swalarsk-Parry B.S."/>
            <person name="Vaghefi N."/>
            <person name="Wilken P.M."/>
            <person name="An Z."/>
            <person name="de Beer Z.W."/>
            <person name="De Vos L."/>
            <person name="Chen L."/>
            <person name="Duong T.A."/>
            <person name="Gao Y."/>
            <person name="Hammerbacher A."/>
            <person name="Kikkert J.R."/>
            <person name="Li Y."/>
            <person name="Li H."/>
            <person name="Li K."/>
            <person name="Li Q."/>
            <person name="Liu X."/>
            <person name="Ma X."/>
            <person name="Naidoo K."/>
            <person name="Pethybridge S.J."/>
            <person name="Sun J."/>
            <person name="Steenkamp E.T."/>
            <person name="van der Nest M.A."/>
            <person name="van Wyk S."/>
            <person name="Wingfield M.J."/>
            <person name="Xiong C."/>
            <person name="Yue Q."/>
            <person name="Zhang X."/>
        </authorList>
    </citation>
    <scope>NUCLEOTIDE SEQUENCE [LARGE SCALE GENOMIC DNA]</scope>
    <source>
        <strain evidence="12 13">BP 5553</strain>
    </source>
</reference>
<dbReference type="GO" id="GO:0016491">
    <property type="term" value="F:oxidoreductase activity"/>
    <property type="evidence" value="ECO:0007669"/>
    <property type="project" value="InterPro"/>
</dbReference>
<dbReference type="InterPro" id="IPR050091">
    <property type="entry name" value="PKS_NRPS_Biosynth_Enz"/>
</dbReference>
<dbReference type="GO" id="GO:0044550">
    <property type="term" value="P:secondary metabolite biosynthetic process"/>
    <property type="evidence" value="ECO:0007669"/>
    <property type="project" value="TreeGrafter"/>
</dbReference>
<keyword evidence="4" id="KW-0808">Transferase</keyword>
<dbReference type="FunFam" id="3.40.50.720:FF:000209">
    <property type="entry name" value="Polyketide synthase Pks12"/>
    <property type="match status" value="1"/>
</dbReference>
<name>A0A370TIZ9_9HELO</name>
<dbReference type="SUPFAM" id="SSF53335">
    <property type="entry name" value="S-adenosyl-L-methionine-dependent methyltransferases"/>
    <property type="match status" value="1"/>
</dbReference>
<feature type="domain" description="Carrier" evidence="9">
    <location>
        <begin position="2376"/>
        <end position="2458"/>
    </location>
</feature>
<dbReference type="GO" id="GO:1901336">
    <property type="term" value="P:lactone biosynthetic process"/>
    <property type="evidence" value="ECO:0007669"/>
    <property type="project" value="UniProtKB-ARBA"/>
</dbReference>
<dbReference type="GO" id="GO:0006633">
    <property type="term" value="P:fatty acid biosynthetic process"/>
    <property type="evidence" value="ECO:0007669"/>
    <property type="project" value="InterPro"/>
</dbReference>
<keyword evidence="5" id="KW-0521">NADP</keyword>
<dbReference type="InterPro" id="IPR036736">
    <property type="entry name" value="ACP-like_sf"/>
</dbReference>
<dbReference type="CDD" id="cd02440">
    <property type="entry name" value="AdoMet_MTases"/>
    <property type="match status" value="1"/>
</dbReference>
<dbReference type="InterPro" id="IPR042104">
    <property type="entry name" value="PKS_dehydratase_sf"/>
</dbReference>
<dbReference type="Proteomes" id="UP000254866">
    <property type="component" value="Unassembled WGS sequence"/>
</dbReference>
<evidence type="ECO:0000256" key="8">
    <source>
        <dbReference type="PROSITE-ProRule" id="PRU01363"/>
    </source>
</evidence>
<dbReference type="Pfam" id="PF21089">
    <property type="entry name" value="PKS_DH_N"/>
    <property type="match status" value="1"/>
</dbReference>
<dbReference type="EMBL" id="NPIC01000006">
    <property type="protein sequence ID" value="RDL35320.1"/>
    <property type="molecule type" value="Genomic_DNA"/>
</dbReference>
<dbReference type="InterPro" id="IPR032821">
    <property type="entry name" value="PKS_assoc"/>
</dbReference>
<dbReference type="InterPro" id="IPR013968">
    <property type="entry name" value="PKS_KR"/>
</dbReference>
<dbReference type="InterPro" id="IPR016039">
    <property type="entry name" value="Thiolase-like"/>
</dbReference>
<dbReference type="InterPro" id="IPR014031">
    <property type="entry name" value="Ketoacyl_synth_C"/>
</dbReference>
<evidence type="ECO:0000256" key="1">
    <source>
        <dbReference type="ARBA" id="ARBA00022450"/>
    </source>
</evidence>
<dbReference type="InterPro" id="IPR020807">
    <property type="entry name" value="PKS_DH"/>
</dbReference>
<dbReference type="InterPro" id="IPR020841">
    <property type="entry name" value="PKS_Beta-ketoAc_synthase_dom"/>
</dbReference>
<dbReference type="Pfam" id="PF00109">
    <property type="entry name" value="ketoacyl-synt"/>
    <property type="match status" value="1"/>
</dbReference>
<dbReference type="SMART" id="SM00826">
    <property type="entry name" value="PKS_DH"/>
    <property type="match status" value="1"/>
</dbReference>
<dbReference type="RefSeq" id="XP_031868143.1">
    <property type="nucleotide sequence ID" value="XM_032015874.1"/>
</dbReference>
<feature type="active site" description="Proton acceptor; for dehydratase activity" evidence="8">
    <location>
        <position position="947"/>
    </location>
</feature>
<dbReference type="Pfam" id="PF08659">
    <property type="entry name" value="KR"/>
    <property type="match status" value="1"/>
</dbReference>
<gene>
    <name evidence="12" type="ORF">BP5553_07251</name>
</gene>
<dbReference type="STRING" id="2656787.A0A370TIZ9"/>
<dbReference type="PROSITE" id="PS52004">
    <property type="entry name" value="KS3_2"/>
    <property type="match status" value="1"/>
</dbReference>
<dbReference type="OrthoDB" id="329835at2759"/>
<dbReference type="GO" id="GO:0004315">
    <property type="term" value="F:3-oxoacyl-[acyl-carrier-protein] synthase activity"/>
    <property type="evidence" value="ECO:0007669"/>
    <property type="project" value="InterPro"/>
</dbReference>
<keyword evidence="7" id="KW-0012">Acyltransferase</keyword>